<keyword evidence="2" id="KW-1185">Reference proteome</keyword>
<accession>A0ABP6DPD5</accession>
<name>A0ABP6DPD5_9ACTN</name>
<evidence type="ECO:0000313" key="2">
    <source>
        <dbReference type="Proteomes" id="UP001500994"/>
    </source>
</evidence>
<proteinExistence type="predicted"/>
<comment type="caution">
    <text evidence="1">The sequence shown here is derived from an EMBL/GenBank/DDBJ whole genome shotgun (WGS) entry which is preliminary data.</text>
</comment>
<reference evidence="2" key="1">
    <citation type="journal article" date="2019" name="Int. J. Syst. Evol. Microbiol.">
        <title>The Global Catalogue of Microorganisms (GCM) 10K type strain sequencing project: providing services to taxonomists for standard genome sequencing and annotation.</title>
        <authorList>
            <consortium name="The Broad Institute Genomics Platform"/>
            <consortium name="The Broad Institute Genome Sequencing Center for Infectious Disease"/>
            <person name="Wu L."/>
            <person name="Ma J."/>
        </authorList>
    </citation>
    <scope>NUCLEOTIDE SEQUENCE [LARGE SCALE GENOMIC DNA]</scope>
    <source>
        <strain evidence="2">JCM 16374</strain>
    </source>
</reference>
<sequence length="102" mass="11022">MAQRTTTPRLLPWTRDDGAPCFLITDDPCSRMSLLADDVEEEMLAAAGKLLADTDPPPGPEAGRRELSGLVVGLRAALRDVRRIAVSRGERLPEPGDRDEAG</sequence>
<dbReference type="EMBL" id="BAAARK010000002">
    <property type="protein sequence ID" value="GAA2649715.1"/>
    <property type="molecule type" value="Genomic_DNA"/>
</dbReference>
<organism evidence="1 2">
    <name type="scientific">Streptomyces lunalinharesii</name>
    <dbReference type="NCBI Taxonomy" id="333384"/>
    <lineage>
        <taxon>Bacteria</taxon>
        <taxon>Bacillati</taxon>
        <taxon>Actinomycetota</taxon>
        <taxon>Actinomycetes</taxon>
        <taxon>Kitasatosporales</taxon>
        <taxon>Streptomycetaceae</taxon>
        <taxon>Streptomyces</taxon>
    </lineage>
</organism>
<dbReference type="RefSeq" id="WP_344573848.1">
    <property type="nucleotide sequence ID" value="NZ_BAAARK010000002.1"/>
</dbReference>
<evidence type="ECO:0000313" key="1">
    <source>
        <dbReference type="EMBL" id="GAA2649715.1"/>
    </source>
</evidence>
<gene>
    <name evidence="1" type="ORF">GCM10009864_11720</name>
</gene>
<protein>
    <submittedName>
        <fullName evidence="1">Uncharacterized protein</fullName>
    </submittedName>
</protein>
<dbReference type="Proteomes" id="UP001500994">
    <property type="component" value="Unassembled WGS sequence"/>
</dbReference>